<keyword evidence="2" id="KW-1185">Reference proteome</keyword>
<evidence type="ECO:0000313" key="1">
    <source>
        <dbReference type="EMBL" id="THJ31796.1"/>
    </source>
</evidence>
<gene>
    <name evidence="1" type="ORF">E8K88_14170</name>
</gene>
<dbReference type="AlphaFoldDB" id="A0A4S5BQ60"/>
<dbReference type="OrthoDB" id="9154196at2"/>
<accession>A0A4S5BQ60</accession>
<dbReference type="Proteomes" id="UP000306236">
    <property type="component" value="Unassembled WGS sequence"/>
</dbReference>
<organism evidence="1 2">
    <name type="scientific">Lampropedia aestuarii</name>
    <dbReference type="NCBI Taxonomy" id="2562762"/>
    <lineage>
        <taxon>Bacteria</taxon>
        <taxon>Pseudomonadati</taxon>
        <taxon>Pseudomonadota</taxon>
        <taxon>Betaproteobacteria</taxon>
        <taxon>Burkholderiales</taxon>
        <taxon>Comamonadaceae</taxon>
        <taxon>Lampropedia</taxon>
    </lineage>
</organism>
<dbReference type="InterPro" id="IPR045584">
    <property type="entry name" value="Pilin-like"/>
</dbReference>
<reference evidence="1 2" key="1">
    <citation type="submission" date="2019-04" db="EMBL/GenBank/DDBJ databases">
        <title>Lampropedia sp YIM MLB12 draf genome.</title>
        <authorList>
            <person name="Wang Y.-X."/>
        </authorList>
    </citation>
    <scope>NUCLEOTIDE SEQUENCE [LARGE SCALE GENOMIC DNA]</scope>
    <source>
        <strain evidence="1 2">YIM MLB12</strain>
    </source>
</reference>
<dbReference type="SUPFAM" id="SSF54523">
    <property type="entry name" value="Pili subunits"/>
    <property type="match status" value="1"/>
</dbReference>
<evidence type="ECO:0000313" key="2">
    <source>
        <dbReference type="Proteomes" id="UP000306236"/>
    </source>
</evidence>
<sequence length="130" mass="14321">MVVVAIIAIGSAVVAIQWPDNQVRALEREGARLAALLEAGRAYSRASGMPMRWNATEQGFVFEGPAKQWIAQRPTHWENKQTMALLERPVVLGPEPIIAAQSVVLALRERPQVRVRVSTDGLRPFAVESP</sequence>
<comment type="caution">
    <text evidence="1">The sequence shown here is derived from an EMBL/GenBank/DDBJ whole genome shotgun (WGS) entry which is preliminary data.</text>
</comment>
<dbReference type="EMBL" id="SSWX01000020">
    <property type="protein sequence ID" value="THJ31796.1"/>
    <property type="molecule type" value="Genomic_DNA"/>
</dbReference>
<protein>
    <submittedName>
        <fullName evidence="1">Type II secretion system protein GspH</fullName>
    </submittedName>
</protein>
<name>A0A4S5BQ60_9BURK</name>
<proteinExistence type="predicted"/>